<dbReference type="Gene3D" id="3.60.21.10">
    <property type="match status" value="1"/>
</dbReference>
<accession>A0A2N9K722</accession>
<dbReference type="EMBL" id="OKQR01000004">
    <property type="protein sequence ID" value="SPD94498.1"/>
    <property type="molecule type" value="Genomic_DNA"/>
</dbReference>
<name>A0A2N9K722_9LACO</name>
<gene>
    <name evidence="1" type="ORF">LES8486_01682</name>
    <name evidence="2" type="ORF">LES9216_00047</name>
</gene>
<dbReference type="InterPro" id="IPR029052">
    <property type="entry name" value="Metallo-depent_PP-like"/>
</dbReference>
<evidence type="ECO:0008006" key="5">
    <source>
        <dbReference type="Google" id="ProtNLM"/>
    </source>
</evidence>
<sequence length="408" mass="46490">MANIKWTDEHKNRVTELGKQGLSSSKIAQKLFDEFGVNLSRRTVSRYLSTGHTSSRYDKLKKNTSKVKDVKRGTEIVINQDGSQTSITRIQMTSEQAKDPDFVLRAHGFDSTKWDIISLKNNFWQMGSKDSDPVDLYQSKITVKPRVVKFNVDDLIEALNRNVKPIEVKNIQQGETSLVISLFDLHFGITKLNMLKSHINQIGNILKKGYKRVEIIVGGDVLHSDFITKTQTASNTQLDHVKTIKALNEAESFIGTIIEMSLQYSPTVEVKAVSGNHDTDSQYLFIWGMSKKYPQVEFDNELNTERLAFSFDKVGIMVAHGNLALKRLPMLFANEYPDIWAHSKYRMVASGHFHTEKKTDVDGVMMWQFGTAKPNDPYEKANGYTMGRKHLQLLEFGKERLLATYEVE</sequence>
<reference evidence="2 3" key="1">
    <citation type="submission" date="2018-02" db="EMBL/GenBank/DDBJ databases">
        <authorList>
            <person name="Cohen D.B."/>
            <person name="Kent A.D."/>
        </authorList>
    </citation>
    <scope>NUCLEOTIDE SEQUENCE [LARGE SCALE GENOMIC DNA]</scope>
    <source>
        <strain evidence="2 3">CECT 9216</strain>
    </source>
</reference>
<evidence type="ECO:0000313" key="4">
    <source>
        <dbReference type="Proteomes" id="UP000239237"/>
    </source>
</evidence>
<dbReference type="AlphaFoldDB" id="A0A2N9K722"/>
<dbReference type="RefSeq" id="WP_105299824.1">
    <property type="nucleotide sequence ID" value="NZ_OKQR01000004.1"/>
</dbReference>
<reference evidence="1 4" key="2">
    <citation type="submission" date="2018-02" db="EMBL/GenBank/DDBJ databases">
        <authorList>
            <person name="Rodrigo-Torres L."/>
            <person name="Arahal R. D."/>
            <person name="Lucena T."/>
        </authorList>
    </citation>
    <scope>NUCLEOTIDE SEQUENCE [LARGE SCALE GENOMIC DNA]</scope>
    <source>
        <strain evidence="1 4">CECT 8486</strain>
    </source>
</reference>
<dbReference type="Proteomes" id="UP000237923">
    <property type="component" value="Unassembled WGS sequence"/>
</dbReference>
<dbReference type="Proteomes" id="UP000239237">
    <property type="component" value="Unassembled WGS sequence"/>
</dbReference>
<evidence type="ECO:0000313" key="2">
    <source>
        <dbReference type="EMBL" id="SPE06160.1"/>
    </source>
</evidence>
<evidence type="ECO:0000313" key="1">
    <source>
        <dbReference type="EMBL" id="SPD94498.1"/>
    </source>
</evidence>
<proteinExistence type="predicted"/>
<evidence type="ECO:0000313" key="3">
    <source>
        <dbReference type="Proteomes" id="UP000237923"/>
    </source>
</evidence>
<protein>
    <recommendedName>
        <fullName evidence="5">Calcineurin-like phosphoesterase superfamily domain protein</fullName>
    </recommendedName>
</protein>
<organism evidence="2 3">
    <name type="scientific">Leuconostoc suionicum</name>
    <dbReference type="NCBI Taxonomy" id="1511761"/>
    <lineage>
        <taxon>Bacteria</taxon>
        <taxon>Bacillati</taxon>
        <taxon>Bacillota</taxon>
        <taxon>Bacilli</taxon>
        <taxon>Lactobacillales</taxon>
        <taxon>Lactobacillaceae</taxon>
        <taxon>Leuconostoc</taxon>
    </lineage>
</organism>
<dbReference type="EMBL" id="OKQU01000001">
    <property type="protein sequence ID" value="SPE06160.1"/>
    <property type="molecule type" value="Genomic_DNA"/>
</dbReference>
<keyword evidence="4" id="KW-1185">Reference proteome</keyword>
<dbReference type="SUPFAM" id="SSF56300">
    <property type="entry name" value="Metallo-dependent phosphatases"/>
    <property type="match status" value="1"/>
</dbReference>